<dbReference type="Pfam" id="PF00514">
    <property type="entry name" value="Arm"/>
    <property type="match status" value="1"/>
</dbReference>
<evidence type="ECO:0000256" key="5">
    <source>
        <dbReference type="PROSITE-ProRule" id="PRU00259"/>
    </source>
</evidence>
<evidence type="ECO:0000313" key="9">
    <source>
        <dbReference type="EMBL" id="KAL1560698.1"/>
    </source>
</evidence>
<reference evidence="9 10" key="1">
    <citation type="submission" date="2024-06" db="EMBL/GenBank/DDBJ databases">
        <title>A chromosome level genome sequence of Diviner's sage (Salvia divinorum).</title>
        <authorList>
            <person name="Ford S.A."/>
            <person name="Ro D.-K."/>
            <person name="Ness R.W."/>
            <person name="Phillips M.A."/>
        </authorList>
    </citation>
    <scope>NUCLEOTIDE SEQUENCE [LARGE SCALE GENOMIC DNA]</scope>
    <source>
        <strain evidence="9">SAF-2024a</strain>
        <tissue evidence="9">Leaf</tissue>
    </source>
</reference>
<dbReference type="GO" id="GO:0016787">
    <property type="term" value="F:hydrolase activity"/>
    <property type="evidence" value="ECO:0007669"/>
    <property type="project" value="UniProtKB-KW"/>
</dbReference>
<name>A0ABD1HW79_SALDI</name>
<dbReference type="InterPro" id="IPR016035">
    <property type="entry name" value="Acyl_Trfase/lysoPLipase"/>
</dbReference>
<feature type="domain" description="PNPLA" evidence="8">
    <location>
        <begin position="147"/>
        <end position="235"/>
    </location>
</feature>
<dbReference type="Proteomes" id="UP001567538">
    <property type="component" value="Unassembled WGS sequence"/>
</dbReference>
<proteinExistence type="inferred from homology"/>
<dbReference type="EC" id="3.1.1.-" evidence="7"/>
<keyword evidence="1" id="KW-0677">Repeat</keyword>
<dbReference type="Pfam" id="PF01734">
    <property type="entry name" value="Patatin"/>
    <property type="match status" value="1"/>
</dbReference>
<evidence type="ECO:0000256" key="6">
    <source>
        <dbReference type="PROSITE-ProRule" id="PRU01161"/>
    </source>
</evidence>
<dbReference type="Gene3D" id="1.25.10.10">
    <property type="entry name" value="Leucine-rich Repeat Variant"/>
    <property type="match status" value="1"/>
</dbReference>
<comment type="similarity">
    <text evidence="7">Belongs to the patatin family.</text>
</comment>
<evidence type="ECO:0000313" key="10">
    <source>
        <dbReference type="Proteomes" id="UP001567538"/>
    </source>
</evidence>
<dbReference type="PANTHER" id="PTHR24185:SF1">
    <property type="entry name" value="CALCIUM-INDEPENDENT PHOSPHOLIPASE A2-GAMMA"/>
    <property type="match status" value="1"/>
</dbReference>
<evidence type="ECO:0000256" key="2">
    <source>
        <dbReference type="ARBA" id="ARBA00022801"/>
    </source>
</evidence>
<dbReference type="PANTHER" id="PTHR24185">
    <property type="entry name" value="CALCIUM-INDEPENDENT PHOSPHOLIPASE A2-GAMMA"/>
    <property type="match status" value="1"/>
</dbReference>
<comment type="function">
    <text evidence="7">Lipolytic acyl hydrolase (LAH).</text>
</comment>
<dbReference type="EMBL" id="JBEAFC010000004">
    <property type="protein sequence ID" value="KAL1560698.1"/>
    <property type="molecule type" value="Genomic_DNA"/>
</dbReference>
<organism evidence="9 10">
    <name type="scientific">Salvia divinorum</name>
    <name type="common">Maria pastora</name>
    <name type="synonym">Diviner's sage</name>
    <dbReference type="NCBI Taxonomy" id="28513"/>
    <lineage>
        <taxon>Eukaryota</taxon>
        <taxon>Viridiplantae</taxon>
        <taxon>Streptophyta</taxon>
        <taxon>Embryophyta</taxon>
        <taxon>Tracheophyta</taxon>
        <taxon>Spermatophyta</taxon>
        <taxon>Magnoliopsida</taxon>
        <taxon>eudicotyledons</taxon>
        <taxon>Gunneridae</taxon>
        <taxon>Pentapetalae</taxon>
        <taxon>asterids</taxon>
        <taxon>lamiids</taxon>
        <taxon>Lamiales</taxon>
        <taxon>Lamiaceae</taxon>
        <taxon>Nepetoideae</taxon>
        <taxon>Mentheae</taxon>
        <taxon>Salviinae</taxon>
        <taxon>Salvia</taxon>
        <taxon>Salvia subgen. Calosphace</taxon>
    </lineage>
</organism>
<gene>
    <name evidence="9" type="ORF">AAHA92_10881</name>
</gene>
<dbReference type="Gene3D" id="3.40.1090.10">
    <property type="entry name" value="Cytosolic phospholipase A2 catalytic domain"/>
    <property type="match status" value="1"/>
</dbReference>
<keyword evidence="4 7" id="KW-0443">Lipid metabolism</keyword>
<dbReference type="InterPro" id="IPR016024">
    <property type="entry name" value="ARM-type_fold"/>
</dbReference>
<evidence type="ECO:0000256" key="1">
    <source>
        <dbReference type="ARBA" id="ARBA00022737"/>
    </source>
</evidence>
<dbReference type="InterPro" id="IPR002641">
    <property type="entry name" value="PNPLA_dom"/>
</dbReference>
<keyword evidence="3 7" id="KW-0442">Lipid degradation</keyword>
<dbReference type="AlphaFoldDB" id="A0ABD1HW79"/>
<comment type="caution">
    <text evidence="6">Lacks conserved residue(s) required for the propagation of feature annotation.</text>
</comment>
<evidence type="ECO:0000256" key="4">
    <source>
        <dbReference type="ARBA" id="ARBA00023098"/>
    </source>
</evidence>
<dbReference type="InterPro" id="IPR011989">
    <property type="entry name" value="ARM-like"/>
</dbReference>
<accession>A0ABD1HW79</accession>
<dbReference type="InterPro" id="IPR000225">
    <property type="entry name" value="Armadillo"/>
</dbReference>
<comment type="domain">
    <text evidence="7">The nitrogen atoms of the two glycine residues in the GGXR motif define the oxyanion hole, and stabilize the oxyanion that forms during the nucleophilic attack by the catalytic serine during substrate cleavage.</text>
</comment>
<dbReference type="PROSITE" id="PS50176">
    <property type="entry name" value="ARM_REPEAT"/>
    <property type="match status" value="1"/>
</dbReference>
<evidence type="ECO:0000256" key="3">
    <source>
        <dbReference type="ARBA" id="ARBA00022963"/>
    </source>
</evidence>
<dbReference type="SUPFAM" id="SSF48371">
    <property type="entry name" value="ARM repeat"/>
    <property type="match status" value="1"/>
</dbReference>
<feature type="short sequence motif" description="GXSXG" evidence="6">
    <location>
        <begin position="183"/>
        <end position="187"/>
    </location>
</feature>
<evidence type="ECO:0000259" key="8">
    <source>
        <dbReference type="PROSITE" id="PS51635"/>
    </source>
</evidence>
<protein>
    <recommendedName>
        <fullName evidence="7">Patatin</fullName>
        <ecNumber evidence="7">3.1.1.-</ecNumber>
    </recommendedName>
</protein>
<dbReference type="SUPFAM" id="SSF52151">
    <property type="entry name" value="FabD/lysophospholipase-like"/>
    <property type="match status" value="1"/>
</dbReference>
<dbReference type="GO" id="GO:0016042">
    <property type="term" value="P:lipid catabolic process"/>
    <property type="evidence" value="ECO:0007669"/>
    <property type="project" value="UniProtKB-KW"/>
</dbReference>
<evidence type="ECO:0000256" key="7">
    <source>
        <dbReference type="RuleBase" id="RU361262"/>
    </source>
</evidence>
<dbReference type="PROSITE" id="PS51635">
    <property type="entry name" value="PNPLA"/>
    <property type="match status" value="1"/>
</dbReference>
<comment type="caution">
    <text evidence="9">The sequence shown here is derived from an EMBL/GenBank/DDBJ whole genome shotgun (WGS) entry which is preliminary data.</text>
</comment>
<feature type="repeat" description="ARM" evidence="5">
    <location>
        <begin position="16"/>
        <end position="46"/>
    </location>
</feature>
<keyword evidence="2 7" id="KW-0378">Hydrolase</keyword>
<sequence length="235" mass="26021">MQDEGNRVVVVEKDENAVRQLISIISSENQHLVEQACSALSNLASDGSVAMQLMKSDIMQPIERVLKSTGSKEVISVLQVMVKLAFASDIVKRLELFAIGNFALCLENRHALVTSESLHELLLQLTSAPEPRVCKDTQVPKRRLRILTMDGDGMKGLATVKMLREIKKGIGKQIHELFDYICGTSTGGMLAVALGIKLMSLEKFEEIYTILGKLVFVESVLDISHYNFVRNQCGT</sequence>
<keyword evidence="10" id="KW-1185">Reference proteome</keyword>
<feature type="short sequence motif" description="GXGXXG" evidence="6">
    <location>
        <begin position="151"/>
        <end position="156"/>
    </location>
</feature>